<keyword evidence="5" id="KW-0418">Kinase</keyword>
<evidence type="ECO:0000256" key="1">
    <source>
        <dbReference type="ARBA" id="ARBA00000085"/>
    </source>
</evidence>
<protein>
    <recommendedName>
        <fullName evidence="2">histidine kinase</fullName>
        <ecNumber evidence="2">2.7.13.3</ecNumber>
    </recommendedName>
</protein>
<evidence type="ECO:0000259" key="8">
    <source>
        <dbReference type="PROSITE" id="PS50113"/>
    </source>
</evidence>
<dbReference type="InterPro" id="IPR001610">
    <property type="entry name" value="PAC"/>
</dbReference>
<evidence type="ECO:0000259" key="7">
    <source>
        <dbReference type="PROSITE" id="PS50112"/>
    </source>
</evidence>
<comment type="catalytic activity">
    <reaction evidence="1">
        <text>ATP + protein L-histidine = ADP + protein N-phospho-L-histidine.</text>
        <dbReference type="EC" id="2.7.13.3"/>
    </reaction>
</comment>
<comment type="caution">
    <text evidence="9">The sequence shown here is derived from an EMBL/GenBank/DDBJ whole genome shotgun (WGS) entry which is preliminary data.</text>
</comment>
<dbReference type="GO" id="GO:0004673">
    <property type="term" value="F:protein histidine kinase activity"/>
    <property type="evidence" value="ECO:0007669"/>
    <property type="project" value="UniProtKB-EC"/>
</dbReference>
<dbReference type="PRINTS" id="PR00344">
    <property type="entry name" value="BCTRLSENSOR"/>
</dbReference>
<dbReference type="NCBIfam" id="TIGR00229">
    <property type="entry name" value="sensory_box"/>
    <property type="match status" value="1"/>
</dbReference>
<dbReference type="EC" id="2.7.13.3" evidence="2"/>
<dbReference type="PANTHER" id="PTHR43304:SF1">
    <property type="entry name" value="PAC DOMAIN-CONTAINING PROTEIN"/>
    <property type="match status" value="1"/>
</dbReference>
<evidence type="ECO:0000313" key="10">
    <source>
        <dbReference type="Proteomes" id="UP000625976"/>
    </source>
</evidence>
<dbReference type="PANTHER" id="PTHR43304">
    <property type="entry name" value="PHYTOCHROME-LIKE PROTEIN CPH1"/>
    <property type="match status" value="1"/>
</dbReference>
<gene>
    <name evidence="9" type="ORF">GCM10010976_21800</name>
</gene>
<evidence type="ECO:0000256" key="2">
    <source>
        <dbReference type="ARBA" id="ARBA00012438"/>
    </source>
</evidence>
<dbReference type="RefSeq" id="WP_188464672.1">
    <property type="nucleotide sequence ID" value="NZ_BMFQ01000002.1"/>
</dbReference>
<evidence type="ECO:0000256" key="3">
    <source>
        <dbReference type="ARBA" id="ARBA00022553"/>
    </source>
</evidence>
<evidence type="ECO:0000259" key="6">
    <source>
        <dbReference type="PROSITE" id="PS50109"/>
    </source>
</evidence>
<dbReference type="Gene3D" id="3.30.450.20">
    <property type="entry name" value="PAS domain"/>
    <property type="match status" value="1"/>
</dbReference>
<feature type="domain" description="PAC" evidence="8">
    <location>
        <begin position="98"/>
        <end position="151"/>
    </location>
</feature>
<dbReference type="PROSITE" id="PS50109">
    <property type="entry name" value="HIS_KIN"/>
    <property type="match status" value="1"/>
</dbReference>
<keyword evidence="3" id="KW-0597">Phosphoprotein</keyword>
<dbReference type="InterPro" id="IPR052162">
    <property type="entry name" value="Sensor_kinase/Photoreceptor"/>
</dbReference>
<dbReference type="InterPro" id="IPR005467">
    <property type="entry name" value="His_kinase_dom"/>
</dbReference>
<accession>A0A917GLS9</accession>
<dbReference type="SUPFAM" id="SSF55785">
    <property type="entry name" value="PYP-like sensor domain (PAS domain)"/>
    <property type="match status" value="1"/>
</dbReference>
<reference evidence="9" key="1">
    <citation type="journal article" date="2014" name="Int. J. Syst. Evol. Microbiol.">
        <title>Complete genome sequence of Corynebacterium casei LMG S-19264T (=DSM 44701T), isolated from a smear-ripened cheese.</title>
        <authorList>
            <consortium name="US DOE Joint Genome Institute (JGI-PGF)"/>
            <person name="Walter F."/>
            <person name="Albersmeier A."/>
            <person name="Kalinowski J."/>
            <person name="Ruckert C."/>
        </authorList>
    </citation>
    <scope>NUCLEOTIDE SEQUENCE</scope>
    <source>
        <strain evidence="9">CGMCC 1.12751</strain>
    </source>
</reference>
<dbReference type="InterPro" id="IPR000700">
    <property type="entry name" value="PAS-assoc_C"/>
</dbReference>
<feature type="domain" description="Histidine kinase" evidence="6">
    <location>
        <begin position="165"/>
        <end position="383"/>
    </location>
</feature>
<dbReference type="AlphaFoldDB" id="A0A917GLS9"/>
<dbReference type="PROSITE" id="PS50112">
    <property type="entry name" value="PAS"/>
    <property type="match status" value="1"/>
</dbReference>
<dbReference type="InterPro" id="IPR013655">
    <property type="entry name" value="PAS_fold_3"/>
</dbReference>
<dbReference type="PROSITE" id="PS50113">
    <property type="entry name" value="PAC"/>
    <property type="match status" value="1"/>
</dbReference>
<dbReference type="InterPro" id="IPR036890">
    <property type="entry name" value="HATPase_C_sf"/>
</dbReference>
<evidence type="ECO:0000256" key="4">
    <source>
        <dbReference type="ARBA" id="ARBA00022679"/>
    </source>
</evidence>
<dbReference type="SMART" id="SM00387">
    <property type="entry name" value="HATPase_c"/>
    <property type="match status" value="1"/>
</dbReference>
<dbReference type="Proteomes" id="UP000625976">
    <property type="component" value="Unassembled WGS sequence"/>
</dbReference>
<sequence length="386" mass="43621">MNSIYNSSNTEFKNSKEQNSLFKNLTYQFALDSSNIGVWEWDASTDKVYYSKLAKHNLGYSEFEDLPESHWSKRVHPDDILSLNKSLDTHIKNKTPQYKSEHRLLRKDGSYRWFSDCGKIIERDDSGNPLRAVGTLTDITERKEHEKTLTNNLDIITGQNKKLTNFAHIVTHNLKEYAGNFESLLQFYDETNDASEKAELVDHLKTVSSSLSRTINSLNEIVSKQSLKKIDRNQINIYNQIEETVKILDLEISSKKAVIVNNVNKDISIHANSAYLESIIQNLASNALKYSHPDRTPLISIDSHIFNDGLLMITVTDNGIGIDLDKHGKDLFGLYRTFHGNEDAEGVGLYLTKSQIEILGGNISAKSTLNVGTTFTITMGTQKKPA</sequence>
<dbReference type="InterPro" id="IPR035965">
    <property type="entry name" value="PAS-like_dom_sf"/>
</dbReference>
<dbReference type="SUPFAM" id="SSF55874">
    <property type="entry name" value="ATPase domain of HSP90 chaperone/DNA topoisomerase II/histidine kinase"/>
    <property type="match status" value="1"/>
</dbReference>
<name>A0A917GLS9_9FLAO</name>
<keyword evidence="4" id="KW-0808">Transferase</keyword>
<dbReference type="InterPro" id="IPR004358">
    <property type="entry name" value="Sig_transdc_His_kin-like_C"/>
</dbReference>
<dbReference type="CDD" id="cd00130">
    <property type="entry name" value="PAS"/>
    <property type="match status" value="1"/>
</dbReference>
<dbReference type="InterPro" id="IPR003594">
    <property type="entry name" value="HATPase_dom"/>
</dbReference>
<dbReference type="Pfam" id="PF08447">
    <property type="entry name" value="PAS_3"/>
    <property type="match status" value="1"/>
</dbReference>
<evidence type="ECO:0000313" key="9">
    <source>
        <dbReference type="EMBL" id="GGG50254.1"/>
    </source>
</evidence>
<feature type="domain" description="PAS" evidence="7">
    <location>
        <begin position="23"/>
        <end position="94"/>
    </location>
</feature>
<dbReference type="EMBL" id="BMFQ01000002">
    <property type="protein sequence ID" value="GGG50254.1"/>
    <property type="molecule type" value="Genomic_DNA"/>
</dbReference>
<dbReference type="InterPro" id="IPR000014">
    <property type="entry name" value="PAS"/>
</dbReference>
<evidence type="ECO:0000256" key="5">
    <source>
        <dbReference type="ARBA" id="ARBA00022777"/>
    </source>
</evidence>
<keyword evidence="10" id="KW-1185">Reference proteome</keyword>
<dbReference type="Gene3D" id="3.30.565.10">
    <property type="entry name" value="Histidine kinase-like ATPase, C-terminal domain"/>
    <property type="match status" value="1"/>
</dbReference>
<reference evidence="9" key="2">
    <citation type="submission" date="2020-09" db="EMBL/GenBank/DDBJ databases">
        <authorList>
            <person name="Sun Q."/>
            <person name="Zhou Y."/>
        </authorList>
    </citation>
    <scope>NUCLEOTIDE SEQUENCE</scope>
    <source>
        <strain evidence="9">CGMCC 1.12751</strain>
    </source>
</reference>
<dbReference type="SMART" id="SM00086">
    <property type="entry name" value="PAC"/>
    <property type="match status" value="1"/>
</dbReference>
<organism evidence="9 10">
    <name type="scientific">Bizionia arctica</name>
    <dbReference type="NCBI Taxonomy" id="1495645"/>
    <lineage>
        <taxon>Bacteria</taxon>
        <taxon>Pseudomonadati</taxon>
        <taxon>Bacteroidota</taxon>
        <taxon>Flavobacteriia</taxon>
        <taxon>Flavobacteriales</taxon>
        <taxon>Flavobacteriaceae</taxon>
        <taxon>Bizionia</taxon>
    </lineage>
</organism>
<dbReference type="Pfam" id="PF02518">
    <property type="entry name" value="HATPase_c"/>
    <property type="match status" value="1"/>
</dbReference>
<proteinExistence type="predicted"/>